<dbReference type="Proteomes" id="UP000321555">
    <property type="component" value="Chromosome"/>
</dbReference>
<dbReference type="RefSeq" id="WP_057776586.1">
    <property type="nucleotide sequence ID" value="NZ_CP042593.1"/>
</dbReference>
<dbReference type="AlphaFoldDB" id="A0A5B8Z9F7"/>
<name>A0A5B8Z9F7_CYTDA</name>
<evidence type="ECO:0000313" key="1">
    <source>
        <dbReference type="EMBL" id="QED48086.1"/>
    </source>
</evidence>
<dbReference type="Gene3D" id="3.40.50.300">
    <property type="entry name" value="P-loop containing nucleotide triphosphate hydrolases"/>
    <property type="match status" value="1"/>
</dbReference>
<proteinExistence type="predicted"/>
<sequence length="62" mass="7377">MDDKNDDGLRVHGEQKVREENNCRMKELLRENGIEFESIKGTYQERLEREMELIGSTFAIKF</sequence>
<dbReference type="KEGG" id="bda:FSZ17_13015"/>
<protein>
    <submittedName>
        <fullName evidence="1">Uncharacterized protein</fullName>
    </submittedName>
</protein>
<dbReference type="STRING" id="1742359.GCA_001439625_01435"/>
<gene>
    <name evidence="1" type="ORF">FSZ17_13015</name>
</gene>
<evidence type="ECO:0000313" key="2">
    <source>
        <dbReference type="Proteomes" id="UP000321555"/>
    </source>
</evidence>
<dbReference type="EMBL" id="CP042593">
    <property type="protein sequence ID" value="QED48086.1"/>
    <property type="molecule type" value="Genomic_DNA"/>
</dbReference>
<keyword evidence="2" id="KW-1185">Reference proteome</keyword>
<reference evidence="2" key="1">
    <citation type="submission" date="2019-08" db="EMBL/GenBank/DDBJ databases">
        <authorList>
            <person name="Zheng X."/>
        </authorList>
    </citation>
    <scope>NUCLEOTIDE SEQUENCE [LARGE SCALE GENOMIC DNA]</scope>
    <source>
        <strain evidence="2">FJAT-25496</strain>
    </source>
</reference>
<dbReference type="OrthoDB" id="9802794at2"/>
<accession>A0A5B8Z9F7</accession>
<dbReference type="InterPro" id="IPR027417">
    <property type="entry name" value="P-loop_NTPase"/>
</dbReference>
<organism evidence="1 2">
    <name type="scientific">Cytobacillus dafuensis</name>
    <name type="common">Bacillus dafuensis</name>
    <dbReference type="NCBI Taxonomy" id="1742359"/>
    <lineage>
        <taxon>Bacteria</taxon>
        <taxon>Bacillati</taxon>
        <taxon>Bacillota</taxon>
        <taxon>Bacilli</taxon>
        <taxon>Bacillales</taxon>
        <taxon>Bacillaceae</taxon>
        <taxon>Cytobacillus</taxon>
    </lineage>
</organism>